<dbReference type="Pfam" id="PF00027">
    <property type="entry name" value="cNMP_binding"/>
    <property type="match status" value="1"/>
</dbReference>
<dbReference type="InterPro" id="IPR012318">
    <property type="entry name" value="HTH_CRP"/>
</dbReference>
<feature type="domain" description="HTH crp-type" evidence="5">
    <location>
        <begin position="152"/>
        <end position="217"/>
    </location>
</feature>
<dbReference type="EMBL" id="JAINVB010000001">
    <property type="protein sequence ID" value="MCK0087082.1"/>
    <property type="molecule type" value="Genomic_DNA"/>
</dbReference>
<dbReference type="SUPFAM" id="SSF46785">
    <property type="entry name" value="Winged helix' DNA-binding domain"/>
    <property type="match status" value="1"/>
</dbReference>
<evidence type="ECO:0000259" key="4">
    <source>
        <dbReference type="PROSITE" id="PS50042"/>
    </source>
</evidence>
<dbReference type="InterPro" id="IPR014710">
    <property type="entry name" value="RmlC-like_jellyroll"/>
</dbReference>
<dbReference type="Gene3D" id="2.60.120.10">
    <property type="entry name" value="Jelly Rolls"/>
    <property type="match status" value="1"/>
</dbReference>
<dbReference type="PROSITE" id="PS50042">
    <property type="entry name" value="CNMP_BINDING_3"/>
    <property type="match status" value="1"/>
</dbReference>
<dbReference type="SMART" id="SM00100">
    <property type="entry name" value="cNMP"/>
    <property type="match status" value="1"/>
</dbReference>
<dbReference type="RefSeq" id="WP_003501748.1">
    <property type="nucleotide sequence ID" value="NZ_BAABZD010000002.1"/>
</dbReference>
<evidence type="ECO:0000259" key="5">
    <source>
        <dbReference type="PROSITE" id="PS51063"/>
    </source>
</evidence>
<dbReference type="CDD" id="cd00038">
    <property type="entry name" value="CAP_ED"/>
    <property type="match status" value="1"/>
</dbReference>
<organism evidence="6 7">
    <name type="scientific">Clostridium symbiosum</name>
    <name type="common">Bacteroides symbiosus</name>
    <dbReference type="NCBI Taxonomy" id="1512"/>
    <lineage>
        <taxon>Bacteria</taxon>
        <taxon>Bacillati</taxon>
        <taxon>Bacillota</taxon>
        <taxon>Clostridia</taxon>
        <taxon>Lachnospirales</taxon>
        <taxon>Lachnospiraceae</taxon>
        <taxon>Otoolea</taxon>
    </lineage>
</organism>
<dbReference type="PROSITE" id="PS51063">
    <property type="entry name" value="HTH_CRP_2"/>
    <property type="match status" value="1"/>
</dbReference>
<accession>A0AAW5F4P2</accession>
<dbReference type="PANTHER" id="PTHR24567">
    <property type="entry name" value="CRP FAMILY TRANSCRIPTIONAL REGULATORY PROTEIN"/>
    <property type="match status" value="1"/>
</dbReference>
<dbReference type="GO" id="GO:0005829">
    <property type="term" value="C:cytosol"/>
    <property type="evidence" value="ECO:0007669"/>
    <property type="project" value="TreeGrafter"/>
</dbReference>
<dbReference type="InterPro" id="IPR000595">
    <property type="entry name" value="cNMP-bd_dom"/>
</dbReference>
<dbReference type="InterPro" id="IPR050397">
    <property type="entry name" value="Env_Response_Regulators"/>
</dbReference>
<gene>
    <name evidence="6" type="ORF">K5I21_14600</name>
</gene>
<dbReference type="Pfam" id="PF13545">
    <property type="entry name" value="HTH_Crp_2"/>
    <property type="match status" value="1"/>
</dbReference>
<evidence type="ECO:0000313" key="7">
    <source>
        <dbReference type="Proteomes" id="UP001203136"/>
    </source>
</evidence>
<dbReference type="PANTHER" id="PTHR24567:SF58">
    <property type="entry name" value="CYCLIC AMP-BINDING REGULATORY PROTEIN"/>
    <property type="match status" value="1"/>
</dbReference>
<name>A0AAW5F4P2_CLOSY</name>
<dbReference type="InterPro" id="IPR018490">
    <property type="entry name" value="cNMP-bd_dom_sf"/>
</dbReference>
<protein>
    <submittedName>
        <fullName evidence="6">Crp/Fnr family transcriptional regulator</fullName>
    </submittedName>
</protein>
<reference evidence="6" key="1">
    <citation type="journal article" date="2022" name="Cell Host Microbe">
        <title>Colonization of the live biotherapeutic product VE303 and modulation of the microbiota and metabolites in healthy volunteers.</title>
        <authorList>
            <person name="Dsouza M."/>
            <person name="Menon R."/>
            <person name="Crossette E."/>
            <person name="Bhattarai S.K."/>
            <person name="Schneider J."/>
            <person name="Kim Y.G."/>
            <person name="Reddy S."/>
            <person name="Caballero S."/>
            <person name="Felix C."/>
            <person name="Cornacchione L."/>
            <person name="Hendrickson J."/>
            <person name="Watson A.R."/>
            <person name="Minot S.S."/>
            <person name="Greenfield N."/>
            <person name="Schopf L."/>
            <person name="Szabady R."/>
            <person name="Patarroyo J."/>
            <person name="Smith W."/>
            <person name="Harrison P."/>
            <person name="Kuijper E.J."/>
            <person name="Kelly C.P."/>
            <person name="Olle B."/>
            <person name="Bobilev D."/>
            <person name="Silber J.L."/>
            <person name="Bucci V."/>
            <person name="Roberts B."/>
            <person name="Faith J."/>
            <person name="Norman J.M."/>
        </authorList>
    </citation>
    <scope>NUCLEOTIDE SEQUENCE</scope>
    <source>
        <strain evidence="6">VE303-04</strain>
    </source>
</reference>
<evidence type="ECO:0000256" key="3">
    <source>
        <dbReference type="ARBA" id="ARBA00023163"/>
    </source>
</evidence>
<dbReference type="SUPFAM" id="SSF51206">
    <property type="entry name" value="cAMP-binding domain-like"/>
    <property type="match status" value="1"/>
</dbReference>
<evidence type="ECO:0000256" key="2">
    <source>
        <dbReference type="ARBA" id="ARBA00023125"/>
    </source>
</evidence>
<proteinExistence type="predicted"/>
<dbReference type="AlphaFoldDB" id="A0AAW5F4P2"/>
<dbReference type="GO" id="GO:0003700">
    <property type="term" value="F:DNA-binding transcription factor activity"/>
    <property type="evidence" value="ECO:0007669"/>
    <property type="project" value="TreeGrafter"/>
</dbReference>
<feature type="domain" description="Cyclic nucleotide-binding" evidence="4">
    <location>
        <begin position="11"/>
        <end position="134"/>
    </location>
</feature>
<evidence type="ECO:0000313" key="6">
    <source>
        <dbReference type="EMBL" id="MCK0087082.1"/>
    </source>
</evidence>
<keyword evidence="3" id="KW-0804">Transcription</keyword>
<dbReference type="InterPro" id="IPR036390">
    <property type="entry name" value="WH_DNA-bd_sf"/>
</dbReference>
<keyword evidence="2" id="KW-0238">DNA-binding</keyword>
<evidence type="ECO:0000256" key="1">
    <source>
        <dbReference type="ARBA" id="ARBA00023015"/>
    </source>
</evidence>
<dbReference type="Proteomes" id="UP001203136">
    <property type="component" value="Unassembled WGS sequence"/>
</dbReference>
<keyword evidence="1" id="KW-0805">Transcription regulation</keyword>
<dbReference type="GO" id="GO:0003677">
    <property type="term" value="F:DNA binding"/>
    <property type="evidence" value="ECO:0007669"/>
    <property type="project" value="UniProtKB-KW"/>
</dbReference>
<comment type="caution">
    <text evidence="6">The sequence shown here is derived from an EMBL/GenBank/DDBJ whole genome shotgun (WGS) entry which is preliminary data.</text>
</comment>
<sequence length="217" mass="24792">MKKFHFTETSLFWGFSEEEAESVLKCLSAVNKTYKKDEYIFRMGDTITSVGMVLTGSVQVIREDYWGNRQIIAVMGEGQLFGESYACAGGEPLMVSVMAEENTEVLFLEVGRLLTVCSMACRFHSRVIQNLLKVIAGRNLTLTTKIDHMSKKTIREKVLSYLSYQAEKQGKNRFEIPFNRQQLADYLAVDRSALSAELSKMQKEKLISYDRNHFNLP</sequence>